<dbReference type="PANTHER" id="PTHR21716:SF64">
    <property type="entry name" value="AI-2 TRANSPORT PROTEIN TQSA"/>
    <property type="match status" value="1"/>
</dbReference>
<accession>A0A5B8SVF5</accession>
<dbReference type="GO" id="GO:0016020">
    <property type="term" value="C:membrane"/>
    <property type="evidence" value="ECO:0007669"/>
    <property type="project" value="UniProtKB-SubCell"/>
</dbReference>
<reference evidence="7 8" key="1">
    <citation type="submission" date="2019-06" db="EMBL/GenBank/DDBJ databases">
        <title>Genome analyses of bacteria isolated from kimchi.</title>
        <authorList>
            <person name="Lee S."/>
            <person name="Ahn S."/>
            <person name="Roh S."/>
        </authorList>
    </citation>
    <scope>NUCLEOTIDE SEQUENCE [LARGE SCALE GENOMIC DNA]</scope>
    <source>
        <strain evidence="7 8">CBA4606</strain>
    </source>
</reference>
<feature type="transmembrane region" description="Helical" evidence="6">
    <location>
        <begin position="298"/>
        <end position="324"/>
    </location>
</feature>
<feature type="transmembrane region" description="Helical" evidence="6">
    <location>
        <begin position="145"/>
        <end position="168"/>
    </location>
</feature>
<gene>
    <name evidence="7" type="ORF">FGL86_15845</name>
</gene>
<dbReference type="EMBL" id="CP042382">
    <property type="protein sequence ID" value="QEA40401.1"/>
    <property type="molecule type" value="Genomic_DNA"/>
</dbReference>
<evidence type="ECO:0000256" key="3">
    <source>
        <dbReference type="ARBA" id="ARBA00022692"/>
    </source>
</evidence>
<feature type="transmembrane region" description="Helical" evidence="6">
    <location>
        <begin position="70"/>
        <end position="89"/>
    </location>
</feature>
<dbReference type="Pfam" id="PF01594">
    <property type="entry name" value="AI-2E_transport"/>
    <property type="match status" value="1"/>
</dbReference>
<feature type="transmembrane region" description="Helical" evidence="6">
    <location>
        <begin position="38"/>
        <end position="58"/>
    </location>
</feature>
<protein>
    <submittedName>
        <fullName evidence="7">AI-2E family transporter</fullName>
    </submittedName>
</protein>
<dbReference type="Proteomes" id="UP000321272">
    <property type="component" value="Chromosome"/>
</dbReference>
<dbReference type="RefSeq" id="WP_147185669.1">
    <property type="nucleotide sequence ID" value="NZ_CP042382.1"/>
</dbReference>
<evidence type="ECO:0000313" key="7">
    <source>
        <dbReference type="EMBL" id="QEA40401.1"/>
    </source>
</evidence>
<keyword evidence="8" id="KW-1185">Reference proteome</keyword>
<evidence type="ECO:0000256" key="6">
    <source>
        <dbReference type="SAM" id="Phobius"/>
    </source>
</evidence>
<feature type="transmembrane region" description="Helical" evidence="6">
    <location>
        <begin position="14"/>
        <end position="31"/>
    </location>
</feature>
<sequence length="390" mass="43036">MNEHDDLNEEERSIPFKLIFSLAALVIIVAGMKAGASLLVPVLLALFITVVCTSPVHLLQKLGIGGRLSILITLGLIILFFTLVGLLLVNSFSTFNQQLPQISERLNDLYLDLLIFIAGLGVAIEPDQLTQWWDPSRGAELFQDVLSGVGTFIVQSMVVSLLAIFMLFETLNFRRTVWKALDDPAPSLRRFQEFSLTLRRYLAVKAAISLITGVLVWISCLLLGVGFPLVWATLAFALNFIPNIGSVLAAIPAVLFLLISPDGGFVEALILAGAYLLINVVLGNIVEPQLMGRALGLSTFVAFLSLVVWGWIFGVVGLLLSVLLTMTLKIALDSHPSTQWIARMLGPVEPAQEKNRRKTLMKKFYERMRLAEHWKRFYPGGRRPGDGPGR</sequence>
<keyword evidence="3 6" id="KW-0812">Transmembrane</keyword>
<evidence type="ECO:0000256" key="5">
    <source>
        <dbReference type="ARBA" id="ARBA00023136"/>
    </source>
</evidence>
<dbReference type="InterPro" id="IPR002549">
    <property type="entry name" value="AI-2E-like"/>
</dbReference>
<evidence type="ECO:0000256" key="4">
    <source>
        <dbReference type="ARBA" id="ARBA00022989"/>
    </source>
</evidence>
<dbReference type="AlphaFoldDB" id="A0A5B8SVF5"/>
<dbReference type="OrthoDB" id="9799225at2"/>
<evidence type="ECO:0000256" key="2">
    <source>
        <dbReference type="ARBA" id="ARBA00009773"/>
    </source>
</evidence>
<dbReference type="GO" id="GO:0055085">
    <property type="term" value="P:transmembrane transport"/>
    <property type="evidence" value="ECO:0007669"/>
    <property type="project" value="TreeGrafter"/>
</dbReference>
<dbReference type="PANTHER" id="PTHR21716">
    <property type="entry name" value="TRANSMEMBRANE PROTEIN"/>
    <property type="match status" value="1"/>
</dbReference>
<feature type="transmembrane region" description="Helical" evidence="6">
    <location>
        <begin position="236"/>
        <end position="258"/>
    </location>
</feature>
<keyword evidence="4 6" id="KW-1133">Transmembrane helix</keyword>
<organism evidence="7 8">
    <name type="scientific">Pistricoccus aurantiacus</name>
    <dbReference type="NCBI Taxonomy" id="1883414"/>
    <lineage>
        <taxon>Bacteria</taxon>
        <taxon>Pseudomonadati</taxon>
        <taxon>Pseudomonadota</taxon>
        <taxon>Gammaproteobacteria</taxon>
        <taxon>Oceanospirillales</taxon>
        <taxon>Halomonadaceae</taxon>
        <taxon>Pistricoccus</taxon>
    </lineage>
</organism>
<keyword evidence="5 6" id="KW-0472">Membrane</keyword>
<evidence type="ECO:0000313" key="8">
    <source>
        <dbReference type="Proteomes" id="UP000321272"/>
    </source>
</evidence>
<dbReference type="KEGG" id="paur:FGL86_15845"/>
<feature type="transmembrane region" description="Helical" evidence="6">
    <location>
        <begin position="206"/>
        <end position="230"/>
    </location>
</feature>
<feature type="transmembrane region" description="Helical" evidence="6">
    <location>
        <begin position="265"/>
        <end position="286"/>
    </location>
</feature>
<comment type="similarity">
    <text evidence="2">Belongs to the autoinducer-2 exporter (AI-2E) (TC 2.A.86) family.</text>
</comment>
<name>A0A5B8SVF5_9GAMM</name>
<comment type="subcellular location">
    <subcellularLocation>
        <location evidence="1">Membrane</location>
        <topology evidence="1">Multi-pass membrane protein</topology>
    </subcellularLocation>
</comment>
<proteinExistence type="inferred from homology"/>
<evidence type="ECO:0000256" key="1">
    <source>
        <dbReference type="ARBA" id="ARBA00004141"/>
    </source>
</evidence>